<dbReference type="OrthoDB" id="2349272at2759"/>
<feature type="compositionally biased region" description="Low complexity" evidence="1">
    <location>
        <begin position="48"/>
        <end position="90"/>
    </location>
</feature>
<gene>
    <name evidence="3" type="ORF">IWQ60_000433</name>
</gene>
<evidence type="ECO:0000313" key="3">
    <source>
        <dbReference type="EMBL" id="KAJ1930321.1"/>
    </source>
</evidence>
<dbReference type="AlphaFoldDB" id="A0A9W8AG60"/>
<evidence type="ECO:0000256" key="1">
    <source>
        <dbReference type="SAM" id="MobiDB-lite"/>
    </source>
</evidence>
<reference evidence="3" key="1">
    <citation type="submission" date="2022-07" db="EMBL/GenBank/DDBJ databases">
        <title>Phylogenomic reconstructions and comparative analyses of Kickxellomycotina fungi.</title>
        <authorList>
            <person name="Reynolds N.K."/>
            <person name="Stajich J.E."/>
            <person name="Barry K."/>
            <person name="Grigoriev I.V."/>
            <person name="Crous P."/>
            <person name="Smith M.E."/>
        </authorList>
    </citation>
    <scope>NUCLEOTIDE SEQUENCE</scope>
    <source>
        <strain evidence="3">RSA 861</strain>
    </source>
</reference>
<feature type="chain" id="PRO_5040828472" evidence="2">
    <location>
        <begin position="28"/>
        <end position="290"/>
    </location>
</feature>
<proteinExistence type="predicted"/>
<organism evidence="3 4">
    <name type="scientific">Tieghemiomyces parasiticus</name>
    <dbReference type="NCBI Taxonomy" id="78921"/>
    <lineage>
        <taxon>Eukaryota</taxon>
        <taxon>Fungi</taxon>
        <taxon>Fungi incertae sedis</taxon>
        <taxon>Zoopagomycota</taxon>
        <taxon>Kickxellomycotina</taxon>
        <taxon>Dimargaritomycetes</taxon>
        <taxon>Dimargaritales</taxon>
        <taxon>Dimargaritaceae</taxon>
        <taxon>Tieghemiomyces</taxon>
    </lineage>
</organism>
<evidence type="ECO:0000313" key="4">
    <source>
        <dbReference type="Proteomes" id="UP001150569"/>
    </source>
</evidence>
<feature type="compositionally biased region" description="Polar residues" evidence="1">
    <location>
        <begin position="30"/>
        <end position="39"/>
    </location>
</feature>
<evidence type="ECO:0000256" key="2">
    <source>
        <dbReference type="SAM" id="SignalP"/>
    </source>
</evidence>
<accession>A0A9W8AG60</accession>
<sequence>MKLCSRPLLSVGVLAALALALLGSVASQPLSKCGANNSAPPVPDREGPTTSDTAPPTSASTSVTDSSTSTTSSAAAASSSDPNNGNSSGDVTIDVLKRSLSASANGECKAAQQNKEQCRTPEQLLGPVNACFKQYGLTTIGQKAAILSILDFESEGFHYATNLNPDNHGQGTFSQMKFPNINKYIKSIPGLQSKYQALTSGVSDIDSDTPSNTEVMDKVLALVTEDDTLNVCSASWYLSSSPECGATALKNLESDSQSAYETYLTQCIHTTVTDGRIAGWKHTLAGLQGS</sequence>
<keyword evidence="4" id="KW-1185">Reference proteome</keyword>
<dbReference type="EMBL" id="JANBPT010000010">
    <property type="protein sequence ID" value="KAJ1930321.1"/>
    <property type="molecule type" value="Genomic_DNA"/>
</dbReference>
<keyword evidence="2" id="KW-0732">Signal</keyword>
<dbReference type="Proteomes" id="UP001150569">
    <property type="component" value="Unassembled WGS sequence"/>
</dbReference>
<comment type="caution">
    <text evidence="3">The sequence shown here is derived from an EMBL/GenBank/DDBJ whole genome shotgun (WGS) entry which is preliminary data.</text>
</comment>
<name>A0A9W8AG60_9FUNG</name>
<feature type="signal peptide" evidence="2">
    <location>
        <begin position="1"/>
        <end position="27"/>
    </location>
</feature>
<protein>
    <submittedName>
        <fullName evidence="3">Uncharacterized protein</fullName>
    </submittedName>
</protein>
<feature type="region of interest" description="Disordered" evidence="1">
    <location>
        <begin position="30"/>
        <end position="91"/>
    </location>
</feature>